<dbReference type="InterPro" id="IPR001245">
    <property type="entry name" value="Ser-Thr/Tyr_kinase_cat_dom"/>
</dbReference>
<keyword evidence="5" id="KW-0677">Repeat</keyword>
<evidence type="ECO:0000256" key="5">
    <source>
        <dbReference type="ARBA" id="ARBA00022737"/>
    </source>
</evidence>
<dbReference type="FunFam" id="3.80.10.10:FF:000129">
    <property type="entry name" value="Leucine-rich repeat receptor-like kinase"/>
    <property type="match status" value="1"/>
</dbReference>
<dbReference type="FunFam" id="3.30.200.20:FF:000394">
    <property type="entry name" value="Leucine-rich repeat receptor-like protein kinase"/>
    <property type="match status" value="1"/>
</dbReference>
<evidence type="ECO:0000259" key="12">
    <source>
        <dbReference type="PROSITE" id="PS50011"/>
    </source>
</evidence>
<dbReference type="PANTHER" id="PTHR45631:SF68">
    <property type="entry name" value="REPEAT FAMILY PROTEIN, PUTATIVE, EXPRESSED-RELATED"/>
    <property type="match status" value="1"/>
</dbReference>
<evidence type="ECO:0000256" key="11">
    <source>
        <dbReference type="SAM" id="Phobius"/>
    </source>
</evidence>
<dbReference type="FunFam" id="1.10.510.10:FF:001703">
    <property type="entry name" value="Predicted protein"/>
    <property type="match status" value="1"/>
</dbReference>
<reference evidence="13 14" key="2">
    <citation type="journal article" date="2018" name="Plant J.">
        <title>The Physcomitrella patens chromosome-scale assembly reveals moss genome structure and evolution.</title>
        <authorList>
            <person name="Lang D."/>
            <person name="Ullrich K.K."/>
            <person name="Murat F."/>
            <person name="Fuchs J."/>
            <person name="Jenkins J."/>
            <person name="Haas F.B."/>
            <person name="Piednoel M."/>
            <person name="Gundlach H."/>
            <person name="Van Bel M."/>
            <person name="Meyberg R."/>
            <person name="Vives C."/>
            <person name="Morata J."/>
            <person name="Symeonidi A."/>
            <person name="Hiss M."/>
            <person name="Muchero W."/>
            <person name="Kamisugi Y."/>
            <person name="Saleh O."/>
            <person name="Blanc G."/>
            <person name="Decker E.L."/>
            <person name="van Gessel N."/>
            <person name="Grimwood J."/>
            <person name="Hayes R.D."/>
            <person name="Graham S.W."/>
            <person name="Gunter L.E."/>
            <person name="McDaniel S.F."/>
            <person name="Hoernstein S.N.W."/>
            <person name="Larsson A."/>
            <person name="Li F.W."/>
            <person name="Perroud P.F."/>
            <person name="Phillips J."/>
            <person name="Ranjan P."/>
            <person name="Rokshar D.S."/>
            <person name="Rothfels C.J."/>
            <person name="Schneider L."/>
            <person name="Shu S."/>
            <person name="Stevenson D.W."/>
            <person name="Thummler F."/>
            <person name="Tillich M."/>
            <person name="Villarreal Aguilar J.C."/>
            <person name="Widiez T."/>
            <person name="Wong G.K."/>
            <person name="Wymore A."/>
            <person name="Zhang Y."/>
            <person name="Zimmer A.D."/>
            <person name="Quatrano R.S."/>
            <person name="Mayer K.F.X."/>
            <person name="Goodstein D."/>
            <person name="Casacuberta J.M."/>
            <person name="Vandepoele K."/>
            <person name="Reski R."/>
            <person name="Cuming A.C."/>
            <person name="Tuskan G.A."/>
            <person name="Maumus F."/>
            <person name="Salse J."/>
            <person name="Schmutz J."/>
            <person name="Rensing S.A."/>
        </authorList>
    </citation>
    <scope>NUCLEOTIDE SEQUENCE [LARGE SCALE GENOMIC DNA]</scope>
    <source>
        <strain evidence="13 14">cv. Gransden 2004</strain>
    </source>
</reference>
<feature type="region of interest" description="Disordered" evidence="10">
    <location>
        <begin position="905"/>
        <end position="928"/>
    </location>
</feature>
<dbReference type="PROSITE" id="PS00108">
    <property type="entry name" value="PROTEIN_KINASE_ST"/>
    <property type="match status" value="1"/>
</dbReference>
<evidence type="ECO:0000256" key="7">
    <source>
        <dbReference type="ARBA" id="ARBA00023136"/>
    </source>
</evidence>
<dbReference type="Proteomes" id="UP000006727">
    <property type="component" value="Chromosome 4"/>
</dbReference>
<feature type="transmembrane region" description="Helical" evidence="11">
    <location>
        <begin position="534"/>
        <end position="560"/>
    </location>
</feature>
<dbReference type="GO" id="GO:0005524">
    <property type="term" value="F:ATP binding"/>
    <property type="evidence" value="ECO:0007669"/>
    <property type="project" value="InterPro"/>
</dbReference>
<keyword evidence="6 11" id="KW-1133">Transmembrane helix</keyword>
<dbReference type="Gene3D" id="2.60.120.430">
    <property type="entry name" value="Galactose-binding lectin"/>
    <property type="match status" value="2"/>
</dbReference>
<dbReference type="InParanoid" id="A0A7I4DLB5"/>
<comment type="subcellular location">
    <subcellularLocation>
        <location evidence="1">Membrane</location>
        <topology evidence="1">Single-pass membrane protein</topology>
    </subcellularLocation>
</comment>
<dbReference type="Gramene" id="Pp3c4_2350V3.2">
    <property type="protein sequence ID" value="Pp3c4_2350V3.2"/>
    <property type="gene ID" value="Pp3c4_2350"/>
</dbReference>
<comment type="catalytic activity">
    <reaction evidence="9">
        <text>L-seryl-[protein] + ATP = O-phospho-L-seryl-[protein] + ADP + H(+)</text>
        <dbReference type="Rhea" id="RHEA:17989"/>
        <dbReference type="Rhea" id="RHEA-COMP:9863"/>
        <dbReference type="Rhea" id="RHEA-COMP:11604"/>
        <dbReference type="ChEBI" id="CHEBI:15378"/>
        <dbReference type="ChEBI" id="CHEBI:29999"/>
        <dbReference type="ChEBI" id="CHEBI:30616"/>
        <dbReference type="ChEBI" id="CHEBI:83421"/>
        <dbReference type="ChEBI" id="CHEBI:456216"/>
        <dbReference type="EC" id="2.7.11.1"/>
    </reaction>
</comment>
<evidence type="ECO:0000256" key="3">
    <source>
        <dbReference type="ARBA" id="ARBA00022614"/>
    </source>
</evidence>
<dbReference type="Gene3D" id="3.80.10.10">
    <property type="entry name" value="Ribonuclease Inhibitor"/>
    <property type="match status" value="1"/>
</dbReference>
<dbReference type="Pfam" id="PF13855">
    <property type="entry name" value="LRR_8"/>
    <property type="match status" value="1"/>
</dbReference>
<dbReference type="InterPro" id="IPR001611">
    <property type="entry name" value="Leu-rich_rpt"/>
</dbReference>
<dbReference type="SUPFAM" id="SSF52058">
    <property type="entry name" value="L domain-like"/>
    <property type="match status" value="1"/>
</dbReference>
<evidence type="ECO:0000256" key="2">
    <source>
        <dbReference type="ARBA" id="ARBA00012513"/>
    </source>
</evidence>
<proteinExistence type="predicted"/>
<dbReference type="GO" id="GO:0016020">
    <property type="term" value="C:membrane"/>
    <property type="evidence" value="ECO:0007669"/>
    <property type="project" value="UniProtKB-SubCell"/>
</dbReference>
<dbReference type="InterPro" id="IPR000719">
    <property type="entry name" value="Prot_kinase_dom"/>
</dbReference>
<evidence type="ECO:0000256" key="4">
    <source>
        <dbReference type="ARBA" id="ARBA00022692"/>
    </source>
</evidence>
<dbReference type="GO" id="GO:0004672">
    <property type="term" value="F:protein kinase activity"/>
    <property type="evidence" value="ECO:0007669"/>
    <property type="project" value="InterPro"/>
</dbReference>
<dbReference type="EC" id="2.7.11.1" evidence="2"/>
<protein>
    <recommendedName>
        <fullName evidence="2">non-specific serine/threonine protein kinase</fullName>
        <ecNumber evidence="2">2.7.11.1</ecNumber>
    </recommendedName>
</protein>
<dbReference type="PANTHER" id="PTHR45631">
    <property type="entry name" value="OS07G0107800 PROTEIN-RELATED"/>
    <property type="match status" value="1"/>
</dbReference>
<dbReference type="InterPro" id="IPR032675">
    <property type="entry name" value="LRR_dom_sf"/>
</dbReference>
<evidence type="ECO:0000256" key="8">
    <source>
        <dbReference type="ARBA" id="ARBA00047899"/>
    </source>
</evidence>
<dbReference type="Pfam" id="PF12819">
    <property type="entry name" value="Malectin_like"/>
    <property type="match status" value="2"/>
</dbReference>
<sequence>MWKSYCPVELTSVAAWNGNRTKLVPEWYKNLHMLLYVQLKTDVRGSASLPSGCEVMVDLRMDLRSGGRMNPRTAYLVSLFLAVELACLRRSSAQSGWLSIDCGAPKAYVDANGVSWVPDTDYVTGGTSVNVLVDPSSPFKPSQDFKTARYFSDVPRKRYCYRIPTKRNQLYLLKYNFLFRRLWWQAHCYVQSDLMFRPSVDNVYVCLFRTSSGDDPFINSLQLRPLEDTMYSLMEVDTVYLSQERGNYGAPAGSKLLLSSVLGSGFAVNKPPPAVMNTAAQAADAMTSFSLLLRPTFTNTSFFVNLYFAELKVLTAGQTRVFDIFINNVLKFPLVNIFSLAENALYKPVQLSTNLTLTANAEINITISPVDGTSLGPLVNALEIHSLHRIQSRTLDRDALAIENVKKSFELTDSWTGDPCLLLPYDWLNCTAAFPPRVTAVMLSNNNLTGPIPAGLKDLTDLTTLRLFNNKLTGSIPSWLALLPNLTELDLRNNDLSGRVPEALLTNSALAFRFEGNSRLCVNATSCPGDKSNVGVVVGVVVGTVAVAIIVALVVVYFFWSARKKRAPLEKIPLQGGENPRGSKFTYAQVMFATKNNHKMLGKGGFGPVYYGKLQDGQEVAVKVSSKVSAQGSREFINEIDLLTKVHHKNLVTLVGYCNDGNNLMLMYEYMPLGSLQDHLYGSIKKEKKLFLDWPTRIHIALQAAQGLEYLHRGCSPAIFHRDVKSNNILLGHKMVAKVADFGLSKSTNSNEAVSHVSTMVKGTMGYLDPDYFNTNQLTEKSDVYSFGIVLLELICGRAPLVPDLPEQERRLDQWARPYLSNENIQMIVDPSFGDKYHLESVWRVAELAMQSVEPRGIHRPKMREVVQELRETYAMVEGAHLVDAHQRPWWNNENLDSPDFYSDAHAQSSTGSSNALHSGENFRLISR</sequence>
<dbReference type="Gene3D" id="3.30.200.20">
    <property type="entry name" value="Phosphorylase Kinase, domain 1"/>
    <property type="match status" value="1"/>
</dbReference>
<comment type="catalytic activity">
    <reaction evidence="8">
        <text>L-threonyl-[protein] + ATP = O-phospho-L-threonyl-[protein] + ADP + H(+)</text>
        <dbReference type="Rhea" id="RHEA:46608"/>
        <dbReference type="Rhea" id="RHEA-COMP:11060"/>
        <dbReference type="Rhea" id="RHEA-COMP:11605"/>
        <dbReference type="ChEBI" id="CHEBI:15378"/>
        <dbReference type="ChEBI" id="CHEBI:30013"/>
        <dbReference type="ChEBI" id="CHEBI:30616"/>
        <dbReference type="ChEBI" id="CHEBI:61977"/>
        <dbReference type="ChEBI" id="CHEBI:456216"/>
        <dbReference type="EC" id="2.7.11.1"/>
    </reaction>
</comment>
<organism evidence="13 14">
    <name type="scientific">Physcomitrium patens</name>
    <name type="common">Spreading-leaved earth moss</name>
    <name type="synonym">Physcomitrella patens</name>
    <dbReference type="NCBI Taxonomy" id="3218"/>
    <lineage>
        <taxon>Eukaryota</taxon>
        <taxon>Viridiplantae</taxon>
        <taxon>Streptophyta</taxon>
        <taxon>Embryophyta</taxon>
        <taxon>Bryophyta</taxon>
        <taxon>Bryophytina</taxon>
        <taxon>Bryopsida</taxon>
        <taxon>Funariidae</taxon>
        <taxon>Funariales</taxon>
        <taxon>Funariaceae</taxon>
        <taxon>Physcomitrium</taxon>
    </lineage>
</organism>
<accession>A0A7I4DLB5</accession>
<evidence type="ECO:0000256" key="10">
    <source>
        <dbReference type="SAM" id="MobiDB-lite"/>
    </source>
</evidence>
<dbReference type="Gene3D" id="1.10.510.10">
    <property type="entry name" value="Transferase(Phosphotransferase) domain 1"/>
    <property type="match status" value="1"/>
</dbReference>
<keyword evidence="3" id="KW-0433">Leucine-rich repeat</keyword>
<dbReference type="InterPro" id="IPR008271">
    <property type="entry name" value="Ser/Thr_kinase_AS"/>
</dbReference>
<dbReference type="EnsemblPlants" id="Pp3c4_2350V3.2">
    <property type="protein sequence ID" value="Pp3c4_2350V3.2"/>
    <property type="gene ID" value="Pp3c4_2350"/>
</dbReference>
<evidence type="ECO:0000313" key="13">
    <source>
        <dbReference type="EnsemblPlants" id="Pp3c4_2350V3.2"/>
    </source>
</evidence>
<evidence type="ECO:0000256" key="9">
    <source>
        <dbReference type="ARBA" id="ARBA00048679"/>
    </source>
</evidence>
<feature type="domain" description="Protein kinase" evidence="12">
    <location>
        <begin position="595"/>
        <end position="877"/>
    </location>
</feature>
<dbReference type="EMBL" id="ABEU02000004">
    <property type="status" value="NOT_ANNOTATED_CDS"/>
    <property type="molecule type" value="Genomic_DNA"/>
</dbReference>
<reference evidence="13 14" key="1">
    <citation type="journal article" date="2008" name="Science">
        <title>The Physcomitrella genome reveals evolutionary insights into the conquest of land by plants.</title>
        <authorList>
            <person name="Rensing S."/>
            <person name="Lang D."/>
            <person name="Zimmer A."/>
            <person name="Terry A."/>
            <person name="Salamov A."/>
            <person name="Shapiro H."/>
            <person name="Nishiyama T."/>
            <person name="Perroud P.-F."/>
            <person name="Lindquist E."/>
            <person name="Kamisugi Y."/>
            <person name="Tanahashi T."/>
            <person name="Sakakibara K."/>
            <person name="Fujita T."/>
            <person name="Oishi K."/>
            <person name="Shin-I T."/>
            <person name="Kuroki Y."/>
            <person name="Toyoda A."/>
            <person name="Suzuki Y."/>
            <person name="Hashimoto A."/>
            <person name="Yamaguchi K."/>
            <person name="Sugano A."/>
            <person name="Kohara Y."/>
            <person name="Fujiyama A."/>
            <person name="Anterola A."/>
            <person name="Aoki S."/>
            <person name="Ashton N."/>
            <person name="Barbazuk W.B."/>
            <person name="Barker E."/>
            <person name="Bennetzen J."/>
            <person name="Bezanilla M."/>
            <person name="Blankenship R."/>
            <person name="Cho S.H."/>
            <person name="Dutcher S."/>
            <person name="Estelle M."/>
            <person name="Fawcett J.A."/>
            <person name="Gundlach H."/>
            <person name="Hanada K."/>
            <person name="Heyl A."/>
            <person name="Hicks K.A."/>
            <person name="Hugh J."/>
            <person name="Lohr M."/>
            <person name="Mayer K."/>
            <person name="Melkozernov A."/>
            <person name="Murata T."/>
            <person name="Nelson D."/>
            <person name="Pils B."/>
            <person name="Prigge M."/>
            <person name="Reiss B."/>
            <person name="Renner T."/>
            <person name="Rombauts S."/>
            <person name="Rushton P."/>
            <person name="Sanderfoot A."/>
            <person name="Schween G."/>
            <person name="Shiu S.-H."/>
            <person name="Stueber K."/>
            <person name="Theodoulou F.L."/>
            <person name="Tu H."/>
            <person name="Van de Peer Y."/>
            <person name="Verrier P.J."/>
            <person name="Waters E."/>
            <person name="Wood A."/>
            <person name="Yang L."/>
            <person name="Cove D."/>
            <person name="Cuming A."/>
            <person name="Hasebe M."/>
            <person name="Lucas S."/>
            <person name="Mishler D.B."/>
            <person name="Reski R."/>
            <person name="Grigoriev I."/>
            <person name="Quatrano R.S."/>
            <person name="Boore J.L."/>
        </authorList>
    </citation>
    <scope>NUCLEOTIDE SEQUENCE [LARGE SCALE GENOMIC DNA]</scope>
    <source>
        <strain evidence="13 14">cv. Gransden 2004</strain>
    </source>
</reference>
<dbReference type="SMART" id="SM00220">
    <property type="entry name" value="S_TKc"/>
    <property type="match status" value="1"/>
</dbReference>
<dbReference type="AlphaFoldDB" id="A0A7I4DLB5"/>
<dbReference type="InterPro" id="IPR011009">
    <property type="entry name" value="Kinase-like_dom_sf"/>
</dbReference>
<keyword evidence="14" id="KW-1185">Reference proteome</keyword>
<evidence type="ECO:0000256" key="6">
    <source>
        <dbReference type="ARBA" id="ARBA00022989"/>
    </source>
</evidence>
<dbReference type="Pfam" id="PF07714">
    <property type="entry name" value="PK_Tyr_Ser-Thr"/>
    <property type="match status" value="1"/>
</dbReference>
<reference evidence="13" key="3">
    <citation type="submission" date="2020-12" db="UniProtKB">
        <authorList>
            <consortium name="EnsemblPlants"/>
        </authorList>
    </citation>
    <scope>IDENTIFICATION</scope>
</reference>
<dbReference type="SUPFAM" id="SSF56112">
    <property type="entry name" value="Protein kinase-like (PK-like)"/>
    <property type="match status" value="1"/>
</dbReference>
<name>A0A7I4DLB5_PHYPA</name>
<evidence type="ECO:0000313" key="14">
    <source>
        <dbReference type="Proteomes" id="UP000006727"/>
    </source>
</evidence>
<keyword evidence="4 11" id="KW-0812">Transmembrane</keyword>
<feature type="compositionally biased region" description="Polar residues" evidence="10">
    <location>
        <begin position="906"/>
        <end position="917"/>
    </location>
</feature>
<dbReference type="InterPro" id="IPR024788">
    <property type="entry name" value="Malectin-like_Carb-bd_dom"/>
</dbReference>
<dbReference type="PROSITE" id="PS50011">
    <property type="entry name" value="PROTEIN_KINASE_DOM"/>
    <property type="match status" value="1"/>
</dbReference>
<gene>
    <name evidence="13" type="primary">LOC112281105</name>
</gene>
<keyword evidence="7 11" id="KW-0472">Membrane</keyword>
<evidence type="ECO:0000256" key="1">
    <source>
        <dbReference type="ARBA" id="ARBA00004167"/>
    </source>
</evidence>